<dbReference type="GO" id="GO:0007076">
    <property type="term" value="P:mitotic chromosome condensation"/>
    <property type="evidence" value="ECO:0007669"/>
    <property type="project" value="TreeGrafter"/>
</dbReference>
<evidence type="ECO:0000256" key="2">
    <source>
        <dbReference type="SAM" id="MobiDB-lite"/>
    </source>
</evidence>
<feature type="compositionally biased region" description="Basic and acidic residues" evidence="2">
    <location>
        <begin position="993"/>
        <end position="1002"/>
    </location>
</feature>
<protein>
    <submittedName>
        <fullName evidence="3">Uncharacterized protein</fullName>
    </submittedName>
</protein>
<evidence type="ECO:0000313" key="3">
    <source>
        <dbReference type="EMBL" id="WZN62207.1"/>
    </source>
</evidence>
<dbReference type="GO" id="GO:0000793">
    <property type="term" value="C:condensed chromosome"/>
    <property type="evidence" value="ECO:0007669"/>
    <property type="project" value="TreeGrafter"/>
</dbReference>
<evidence type="ECO:0000256" key="1">
    <source>
        <dbReference type="SAM" id="Coils"/>
    </source>
</evidence>
<keyword evidence="4" id="KW-1185">Reference proteome</keyword>
<gene>
    <name evidence="3" type="ORF">HKI87_05g37430</name>
</gene>
<dbReference type="Proteomes" id="UP001472866">
    <property type="component" value="Chromosome 05"/>
</dbReference>
<feature type="region of interest" description="Disordered" evidence="2">
    <location>
        <begin position="965"/>
        <end position="1009"/>
    </location>
</feature>
<dbReference type="GO" id="GO:0003682">
    <property type="term" value="F:chromatin binding"/>
    <property type="evidence" value="ECO:0007669"/>
    <property type="project" value="TreeGrafter"/>
</dbReference>
<feature type="coiled-coil region" evidence="1">
    <location>
        <begin position="459"/>
        <end position="500"/>
    </location>
</feature>
<dbReference type="PANTHER" id="PTHR43941">
    <property type="entry name" value="STRUCTURAL MAINTENANCE OF CHROMOSOMES PROTEIN 2"/>
    <property type="match status" value="1"/>
</dbReference>
<organism evidence="3 4">
    <name type="scientific">Chloropicon roscoffensis</name>
    <dbReference type="NCBI Taxonomy" id="1461544"/>
    <lineage>
        <taxon>Eukaryota</taxon>
        <taxon>Viridiplantae</taxon>
        <taxon>Chlorophyta</taxon>
        <taxon>Chloropicophyceae</taxon>
        <taxon>Chloropicales</taxon>
        <taxon>Chloropicaceae</taxon>
        <taxon>Chloropicon</taxon>
    </lineage>
</organism>
<dbReference type="EMBL" id="CP151505">
    <property type="protein sequence ID" value="WZN62207.1"/>
    <property type="molecule type" value="Genomic_DNA"/>
</dbReference>
<dbReference type="GO" id="GO:0000796">
    <property type="term" value="C:condensin complex"/>
    <property type="evidence" value="ECO:0007669"/>
    <property type="project" value="TreeGrafter"/>
</dbReference>
<feature type="region of interest" description="Disordered" evidence="2">
    <location>
        <begin position="1"/>
        <end position="38"/>
    </location>
</feature>
<reference evidence="3 4" key="1">
    <citation type="submission" date="2024-03" db="EMBL/GenBank/DDBJ databases">
        <title>Complete genome sequence of the green alga Chloropicon roscoffensis RCC1871.</title>
        <authorList>
            <person name="Lemieux C."/>
            <person name="Pombert J.-F."/>
            <person name="Otis C."/>
            <person name="Turmel M."/>
        </authorList>
    </citation>
    <scope>NUCLEOTIDE SEQUENCE [LARGE SCALE GENOMIC DNA]</scope>
    <source>
        <strain evidence="3 4">RCC1871</strain>
    </source>
</reference>
<feature type="compositionally biased region" description="Low complexity" evidence="2">
    <location>
        <begin position="977"/>
        <end position="991"/>
    </location>
</feature>
<dbReference type="PANTHER" id="PTHR43941:SF1">
    <property type="entry name" value="STRUCTURAL MAINTENANCE OF CHROMOSOMES PROTEIN 2"/>
    <property type="match status" value="1"/>
</dbReference>
<evidence type="ECO:0000313" key="4">
    <source>
        <dbReference type="Proteomes" id="UP001472866"/>
    </source>
</evidence>
<dbReference type="GO" id="GO:0000785">
    <property type="term" value="C:chromatin"/>
    <property type="evidence" value="ECO:0007669"/>
    <property type="project" value="TreeGrafter"/>
</dbReference>
<proteinExistence type="predicted"/>
<feature type="coiled-coil region" evidence="1">
    <location>
        <begin position="578"/>
        <end position="672"/>
    </location>
</feature>
<keyword evidence="1" id="KW-0175">Coiled coil</keyword>
<name>A0AAX4P875_9CHLO</name>
<dbReference type="AlphaFoldDB" id="A0AAX4P875"/>
<accession>A0AAX4P875</accession>
<sequence length="1197" mass="134751">MMSETSRSVSVKALEAKPPGTPYLDANSSGPSSRVRPGEAMRVASFVTEMSKRATSNAPVFEGTGSEGAWVPPQKEGVSSLRMGASNGGFSDEDNVTLNRSQAFAYNRRTSTAEKAFMLAPLNRLIDKNRTGSTESNKRANITNFAADLRHRQQRKSLMSQFPLGTKLPPELSQLLDDNSKFLIAQLLQLGVQDGAAVRDLLTIEDRKGRKTPQWALDHIHSAIEIFAHGFHNLVEELIKLAMAQSKKDEVNVLNLANEDSFGDPTAKATAQKMEEADTEEYGATILLKCWALLLGYAENLTLSSDQLLSMAASEVDDDRVNESETQKKSHSLSSTTGPLARVALQLDRQNKEMTDTLSKTELRFKMSEASRMPLVQALKEAKEKIQYIGKENDLLVMDCQRAKSERLDALGMAEEAHLETNELKSEVAKLAMLPVKVSELTRRVAVNDSITQSSTSSLESLRKRYDDLKAEKHALYGEYNKMEELLKRSRAAQASAEKRLNHALDAKALAVEERIRAEQRAHLASTERNTVENLYTMAESSLSTVREKLTTLEESDKVKSSQIRTLEEQVSHTTAVAREYEVSYKAYKDELDACKAERDEMKRELSFLSRSSSERRTEIAKIERGYKNQIIEAQTRAETHREKCEKAQQDAAVAKSKLERLEKETQKKEEKWSRDQVQLNRELQEAHNSLKLYQKSSKDVLAERIEQWRVKEDEFVEAADKLKTELDGTKAREAGLRESLGETEERLRITEEEYSKQVEHEIRERTKTEGELANLSARFQDQLDRAAELAASFKEFRVKHEETSALLEQTTNERDVLINQKETLQGIKAQLEDALTIETEAHMDSRDQLEEEVYEVRDHLEQANKLMADAETALLQLSLGIDLQSICPAGVTPVAYSQKMVEELRTPVETPPSRHGSIDENRAAAAFRLSSSRPTTTEPQIMVINEDPDQSSSDFSLPPIARRLVTPNPTTSDMGTPMPMRPSTSQPRSRSPVKEDRDRPRPRSTQSLISVMRTTLLDNLSQRIMQASSNSGKPLSELKSEKARIQIQNMLKHKTTLFKAKLKEVDPEDYKTIDVQDMRWVEAMHQKGMSVLEFQLAKDGHLVAEIPDEAGFWRFTADRKMHVSGIKVGFPGLVIPPLGPNTYEEKFGKQQVSKRRQDTADMSKELQSTKVDDWLKTHTQLRTALPSSKASVGMGL</sequence>